<dbReference type="Proteomes" id="UP000324222">
    <property type="component" value="Unassembled WGS sequence"/>
</dbReference>
<accession>A0A5B7ISQ0</accession>
<dbReference type="EMBL" id="VSRR010075286">
    <property type="protein sequence ID" value="MPC87700.1"/>
    <property type="molecule type" value="Genomic_DNA"/>
</dbReference>
<evidence type="ECO:0000313" key="2">
    <source>
        <dbReference type="EMBL" id="MPC87700.1"/>
    </source>
</evidence>
<comment type="caution">
    <text evidence="2">The sequence shown here is derived from an EMBL/GenBank/DDBJ whole genome shotgun (WGS) entry which is preliminary data.</text>
</comment>
<evidence type="ECO:0000313" key="3">
    <source>
        <dbReference type="Proteomes" id="UP000324222"/>
    </source>
</evidence>
<evidence type="ECO:0000256" key="1">
    <source>
        <dbReference type="SAM" id="MobiDB-lite"/>
    </source>
</evidence>
<feature type="compositionally biased region" description="Polar residues" evidence="1">
    <location>
        <begin position="42"/>
        <end position="59"/>
    </location>
</feature>
<reference evidence="2 3" key="1">
    <citation type="submission" date="2019-05" db="EMBL/GenBank/DDBJ databases">
        <title>Another draft genome of Portunus trituberculatus and its Hox gene families provides insights of decapod evolution.</title>
        <authorList>
            <person name="Jeong J.-H."/>
            <person name="Song I."/>
            <person name="Kim S."/>
            <person name="Choi T."/>
            <person name="Kim D."/>
            <person name="Ryu S."/>
            <person name="Kim W."/>
        </authorList>
    </citation>
    <scope>NUCLEOTIDE SEQUENCE [LARGE SCALE GENOMIC DNA]</scope>
    <source>
        <tissue evidence="2">Muscle</tissue>
    </source>
</reference>
<keyword evidence="3" id="KW-1185">Reference proteome</keyword>
<gene>
    <name evidence="2" type="ORF">E2C01_082572</name>
</gene>
<feature type="region of interest" description="Disordered" evidence="1">
    <location>
        <begin position="42"/>
        <end position="62"/>
    </location>
</feature>
<name>A0A5B7ISQ0_PORTR</name>
<proteinExistence type="predicted"/>
<dbReference type="AlphaFoldDB" id="A0A5B7ISQ0"/>
<protein>
    <submittedName>
        <fullName evidence="2">Uncharacterized protein</fullName>
    </submittedName>
</protein>
<sequence length="82" mass="8794">MHMPGLVVMEANTHSAGISRRISFLHAGRGHETGFSCACSTHSHNTAANQPTSQPASQTRVDEEVRSSCPQVVLTWGHGLIN</sequence>
<organism evidence="2 3">
    <name type="scientific">Portunus trituberculatus</name>
    <name type="common">Swimming crab</name>
    <name type="synonym">Neptunus trituberculatus</name>
    <dbReference type="NCBI Taxonomy" id="210409"/>
    <lineage>
        <taxon>Eukaryota</taxon>
        <taxon>Metazoa</taxon>
        <taxon>Ecdysozoa</taxon>
        <taxon>Arthropoda</taxon>
        <taxon>Crustacea</taxon>
        <taxon>Multicrustacea</taxon>
        <taxon>Malacostraca</taxon>
        <taxon>Eumalacostraca</taxon>
        <taxon>Eucarida</taxon>
        <taxon>Decapoda</taxon>
        <taxon>Pleocyemata</taxon>
        <taxon>Brachyura</taxon>
        <taxon>Eubrachyura</taxon>
        <taxon>Portunoidea</taxon>
        <taxon>Portunidae</taxon>
        <taxon>Portuninae</taxon>
        <taxon>Portunus</taxon>
    </lineage>
</organism>